<comment type="pathway">
    <text evidence="1">Metabolic intermediate metabolism; propanoyl-CoA degradation; succinyl-CoA from propanoyl-CoA: step 1/3.</text>
</comment>
<dbReference type="PROSITE" id="PS50980">
    <property type="entry name" value="COA_CT_NTER"/>
    <property type="match status" value="1"/>
</dbReference>
<dbReference type="InterPro" id="IPR036554">
    <property type="entry name" value="GHMP_kinase_C_sf"/>
</dbReference>
<sequence>MTLINAGTKFYASLNFALRRRSCSIAHALNVKRQLEEKRKQCVSAGGIDRIDKQHKNGKLTARERISVISDSDSFVEYDAFAEHTCVDFGAQKEKIMDQAMLVGAPVIGLNDSGGARIQEGVESLAGYAEIFQRNVLASGVIPQISLIMGPCAGGAVYSPAITDFTFMVKDTSYLFITGPDVVRATTNKDVSHEELGGSKVHAQISGVAHGVFDNDIDALISLRNFVNFLPLNWNATSPVLTSKDPWDREAPCLDKIVPLDPEMAYDMHDVIFQVVDEFEFFEIMPNYAVNIICGFGRVKGLTVGFVGNNPKHLAGCLDINASVKAARFVRFCDAFNIPIVTFVDVPGFLPGISQEYGGIIRHGAKLLYAYAEATVPKLTVITRKGYGGAYDVMSSKHLRGDMNYAWPTAEIAVMGAKGAVSILFRKSPNIKEKEQEYVDLFSNPFSAASRGNMPSLPSKEVLVEEAKVKFKELFGDAPNLCSFAAGRVNLIGEHTDYNDGFVMPMAVPLYTIIVGKISNEDDRCIIFSTSIHDEQAMVEFDLRSTKSLESLTKWSRYFIGVLKLLKIPLNKFKAVIHSSVPLGGGLSSSASLEMATFHFLNLVSSNGNKLTSVDMALLCQKAEHEYAHVPCGIMDQFSCSLSKENYAMLLDCRYRLEISSNTPSKFYFRDLSYEFLPIDDPGVVVLVTNTNVKHELSSSAYAQRRETCQNAAHIFQKTSLRDLSWSEFESSIILEVFFLIPDLLRLDYEVSCRELDELQKIAAAYPGVFGSRMTGGGFGGCTVTLVKKENVISLMQEIEVSRNGL</sequence>
<dbReference type="InterPro" id="IPR019741">
    <property type="entry name" value="Galactokinase_CS"/>
</dbReference>
<dbReference type="Gene3D" id="3.30.70.890">
    <property type="entry name" value="GHMP kinase, C-terminal domain"/>
    <property type="match status" value="2"/>
</dbReference>
<comment type="subunit">
    <text evidence="7">The holoenzyme is a dodecamer composed of 6 PCCA/alpha subunits and 6 PCCB/beta subunits.</text>
</comment>
<dbReference type="InterPro" id="IPR006203">
    <property type="entry name" value="GHMP_knse_ATP-bd_CS"/>
</dbReference>
<dbReference type="PRINTS" id="PR00473">
    <property type="entry name" value="GALCTOKINASE"/>
</dbReference>
<dbReference type="GO" id="GO:0004335">
    <property type="term" value="F:galactokinase activity"/>
    <property type="evidence" value="ECO:0007669"/>
    <property type="project" value="InterPro"/>
</dbReference>
<evidence type="ECO:0000259" key="13">
    <source>
        <dbReference type="PROSITE" id="PS50989"/>
    </source>
</evidence>
<dbReference type="Pfam" id="PF08544">
    <property type="entry name" value="GHMP_kinases_C"/>
    <property type="match status" value="1"/>
</dbReference>
<evidence type="ECO:0000256" key="5">
    <source>
        <dbReference type="ARBA" id="ARBA00022777"/>
    </source>
</evidence>
<dbReference type="SUPFAM" id="SSF54211">
    <property type="entry name" value="Ribosomal protein S5 domain 2-like"/>
    <property type="match status" value="1"/>
</dbReference>
<dbReference type="AlphaFoldDB" id="A0A915J1X8"/>
<dbReference type="GO" id="GO:0005739">
    <property type="term" value="C:mitochondrion"/>
    <property type="evidence" value="ECO:0007669"/>
    <property type="project" value="TreeGrafter"/>
</dbReference>
<keyword evidence="4" id="KW-0547">Nucleotide-binding</keyword>
<keyword evidence="14" id="KW-1185">Reference proteome</keyword>
<dbReference type="Pfam" id="PF01039">
    <property type="entry name" value="Carboxyl_trans"/>
    <property type="match status" value="2"/>
</dbReference>
<comment type="catalytic activity">
    <reaction evidence="10">
        <text>butanoyl-CoA + hydrogencarbonate + ATP = (2S)-ethylmalonyl-CoA + ADP + phosphate + H(+)</text>
        <dbReference type="Rhea" id="RHEA:59520"/>
        <dbReference type="ChEBI" id="CHEBI:15378"/>
        <dbReference type="ChEBI" id="CHEBI:17544"/>
        <dbReference type="ChEBI" id="CHEBI:30616"/>
        <dbReference type="ChEBI" id="CHEBI:43474"/>
        <dbReference type="ChEBI" id="CHEBI:57371"/>
        <dbReference type="ChEBI" id="CHEBI:60909"/>
        <dbReference type="ChEBI" id="CHEBI:456216"/>
    </reaction>
    <physiologicalReaction direction="left-to-right" evidence="10">
        <dbReference type="Rhea" id="RHEA:59521"/>
    </physiologicalReaction>
</comment>
<dbReference type="InterPro" id="IPR020568">
    <property type="entry name" value="Ribosomal_Su5_D2-typ_SF"/>
</dbReference>
<evidence type="ECO:0000259" key="12">
    <source>
        <dbReference type="PROSITE" id="PS50980"/>
    </source>
</evidence>
<dbReference type="PROSITE" id="PS00106">
    <property type="entry name" value="GALACTOKINASE"/>
    <property type="match status" value="1"/>
</dbReference>
<evidence type="ECO:0000256" key="10">
    <source>
        <dbReference type="ARBA" id="ARBA00048208"/>
    </source>
</evidence>
<dbReference type="GO" id="GO:0004658">
    <property type="term" value="F:propionyl-CoA carboxylase activity"/>
    <property type="evidence" value="ECO:0007669"/>
    <property type="project" value="UniProtKB-EC"/>
</dbReference>
<feature type="domain" description="CoA carboxyltransferase C-terminal" evidence="13">
    <location>
        <begin position="246"/>
        <end position="481"/>
    </location>
</feature>
<dbReference type="WBParaSite" id="nRc.2.0.1.t19702-RA">
    <property type="protein sequence ID" value="nRc.2.0.1.t19702-RA"/>
    <property type="gene ID" value="nRc.2.0.1.g19702"/>
</dbReference>
<dbReference type="SUPFAM" id="SSF52096">
    <property type="entry name" value="ClpP/crotonase"/>
    <property type="match status" value="2"/>
</dbReference>
<evidence type="ECO:0000256" key="6">
    <source>
        <dbReference type="ARBA" id="ARBA00022840"/>
    </source>
</evidence>
<dbReference type="Proteomes" id="UP000887565">
    <property type="component" value="Unplaced"/>
</dbReference>
<evidence type="ECO:0000256" key="7">
    <source>
        <dbReference type="ARBA" id="ARBA00038567"/>
    </source>
</evidence>
<keyword evidence="3" id="KW-0808">Transferase</keyword>
<evidence type="ECO:0000256" key="3">
    <source>
        <dbReference type="ARBA" id="ARBA00022679"/>
    </source>
</evidence>
<name>A0A915J1X8_ROMCU</name>
<dbReference type="InterPro" id="IPR013750">
    <property type="entry name" value="GHMP_kinase_C_dom"/>
</dbReference>
<keyword evidence="6" id="KW-0067">ATP-binding</keyword>
<feature type="domain" description="CoA carboxyltransferase N-terminal" evidence="12">
    <location>
        <begin position="95"/>
        <end position="242"/>
    </location>
</feature>
<dbReference type="InterPro" id="IPR051047">
    <property type="entry name" value="AccD/PCCB"/>
</dbReference>
<evidence type="ECO:0000256" key="8">
    <source>
        <dbReference type="ARBA" id="ARBA00041138"/>
    </source>
</evidence>
<dbReference type="SUPFAM" id="SSF55060">
    <property type="entry name" value="GHMP Kinase, C-terminal domain"/>
    <property type="match status" value="1"/>
</dbReference>
<dbReference type="PROSITE" id="PS50989">
    <property type="entry name" value="COA_CT_CTER"/>
    <property type="match status" value="1"/>
</dbReference>
<dbReference type="InterPro" id="IPR011763">
    <property type="entry name" value="COA_CT_C"/>
</dbReference>
<evidence type="ECO:0000313" key="14">
    <source>
        <dbReference type="Proteomes" id="UP000887565"/>
    </source>
</evidence>
<dbReference type="PROSITE" id="PS00627">
    <property type="entry name" value="GHMP_KINASES_ATP"/>
    <property type="match status" value="1"/>
</dbReference>
<dbReference type="InterPro" id="IPR019539">
    <property type="entry name" value="GalKase_N"/>
</dbReference>
<dbReference type="InterPro" id="IPR029045">
    <property type="entry name" value="ClpP/crotonase-like_dom_sf"/>
</dbReference>
<dbReference type="PRINTS" id="PR00959">
    <property type="entry name" value="MEVGALKINASE"/>
</dbReference>
<dbReference type="Gene3D" id="3.90.226.10">
    <property type="entry name" value="2-enoyl-CoA Hydratase, Chain A, domain 1"/>
    <property type="match status" value="3"/>
</dbReference>
<evidence type="ECO:0000256" key="2">
    <source>
        <dbReference type="ARBA" id="ARBA00013050"/>
    </source>
</evidence>
<evidence type="ECO:0000256" key="4">
    <source>
        <dbReference type="ARBA" id="ARBA00022741"/>
    </source>
</evidence>
<evidence type="ECO:0000256" key="11">
    <source>
        <dbReference type="ARBA" id="ARBA00049495"/>
    </source>
</evidence>
<evidence type="ECO:0000256" key="1">
    <source>
        <dbReference type="ARBA" id="ARBA00005060"/>
    </source>
</evidence>
<dbReference type="Gene3D" id="3.30.230.10">
    <property type="match status" value="1"/>
</dbReference>
<dbReference type="InterPro" id="IPR034733">
    <property type="entry name" value="AcCoA_carboxyl_beta"/>
</dbReference>
<dbReference type="Pfam" id="PF10509">
    <property type="entry name" value="GalKase_gal_bdg"/>
    <property type="match status" value="1"/>
</dbReference>
<protein>
    <recommendedName>
        <fullName evidence="8">Propionyl-CoA carboxylase beta chain, mitochondrial</fullName>
        <ecNumber evidence="2">6.4.1.3</ecNumber>
    </recommendedName>
    <alternativeName>
        <fullName evidence="9">Propanoyl-CoA:carbon dioxide ligase subunit beta</fullName>
    </alternativeName>
</protein>
<dbReference type="GO" id="GO:0006012">
    <property type="term" value="P:galactose metabolic process"/>
    <property type="evidence" value="ECO:0007669"/>
    <property type="project" value="InterPro"/>
</dbReference>
<dbReference type="GO" id="GO:0005524">
    <property type="term" value="F:ATP binding"/>
    <property type="evidence" value="ECO:0007669"/>
    <property type="project" value="UniProtKB-KW"/>
</dbReference>
<dbReference type="Pfam" id="PF00288">
    <property type="entry name" value="GHMP_kinases_N"/>
    <property type="match status" value="1"/>
</dbReference>
<dbReference type="InterPro" id="IPR014721">
    <property type="entry name" value="Ribsml_uS5_D2-typ_fold_subgr"/>
</dbReference>
<keyword evidence="5" id="KW-0418">Kinase</keyword>
<dbReference type="FunFam" id="3.30.230.10:FF:000017">
    <property type="entry name" value="Galactokinase"/>
    <property type="match status" value="1"/>
</dbReference>
<evidence type="ECO:0000313" key="15">
    <source>
        <dbReference type="WBParaSite" id="nRc.2.0.1.t19702-RA"/>
    </source>
</evidence>
<accession>A0A915J1X8</accession>
<reference evidence="15" key="1">
    <citation type="submission" date="2022-11" db="UniProtKB">
        <authorList>
            <consortium name="WormBaseParasite"/>
        </authorList>
    </citation>
    <scope>IDENTIFICATION</scope>
</reference>
<dbReference type="InterPro" id="IPR000705">
    <property type="entry name" value="Galactokinase"/>
</dbReference>
<dbReference type="InterPro" id="IPR006204">
    <property type="entry name" value="GHMP_kinase_N_dom"/>
</dbReference>
<comment type="catalytic activity">
    <reaction evidence="11">
        <text>propanoyl-CoA + hydrogencarbonate + ATP = (S)-methylmalonyl-CoA + ADP + phosphate + H(+)</text>
        <dbReference type="Rhea" id="RHEA:23720"/>
        <dbReference type="ChEBI" id="CHEBI:15378"/>
        <dbReference type="ChEBI" id="CHEBI:17544"/>
        <dbReference type="ChEBI" id="CHEBI:30616"/>
        <dbReference type="ChEBI" id="CHEBI:43474"/>
        <dbReference type="ChEBI" id="CHEBI:57327"/>
        <dbReference type="ChEBI" id="CHEBI:57392"/>
        <dbReference type="ChEBI" id="CHEBI:456216"/>
        <dbReference type="EC" id="6.4.1.3"/>
    </reaction>
    <physiologicalReaction direction="left-to-right" evidence="11">
        <dbReference type="Rhea" id="RHEA:23721"/>
    </physiologicalReaction>
</comment>
<evidence type="ECO:0000256" key="9">
    <source>
        <dbReference type="ARBA" id="ARBA00042797"/>
    </source>
</evidence>
<dbReference type="EC" id="6.4.1.3" evidence="2"/>
<dbReference type="PANTHER" id="PTHR43842">
    <property type="entry name" value="PROPIONYL-COA CARBOXYLASE BETA CHAIN"/>
    <property type="match status" value="1"/>
</dbReference>
<proteinExistence type="predicted"/>
<dbReference type="InterPro" id="IPR011762">
    <property type="entry name" value="COA_CT_N"/>
</dbReference>
<organism evidence="14 15">
    <name type="scientific">Romanomermis culicivorax</name>
    <name type="common">Nematode worm</name>
    <dbReference type="NCBI Taxonomy" id="13658"/>
    <lineage>
        <taxon>Eukaryota</taxon>
        <taxon>Metazoa</taxon>
        <taxon>Ecdysozoa</taxon>
        <taxon>Nematoda</taxon>
        <taxon>Enoplea</taxon>
        <taxon>Dorylaimia</taxon>
        <taxon>Mermithida</taxon>
        <taxon>Mermithoidea</taxon>
        <taxon>Mermithidae</taxon>
        <taxon>Romanomermis</taxon>
    </lineage>
</organism>
<dbReference type="PANTHER" id="PTHR43842:SF2">
    <property type="entry name" value="PROPIONYL-COA CARBOXYLASE BETA CHAIN, MITOCHONDRIAL"/>
    <property type="match status" value="1"/>
</dbReference>